<dbReference type="AlphaFoldDB" id="A0A8S1SR32"/>
<evidence type="ECO:0000313" key="5">
    <source>
        <dbReference type="EMBL" id="CAD8140964.1"/>
    </source>
</evidence>
<evidence type="ECO:0008006" key="7">
    <source>
        <dbReference type="Google" id="ProtNLM"/>
    </source>
</evidence>
<comment type="caution">
    <text evidence="5">The sequence shown here is derived from an EMBL/GenBank/DDBJ whole genome shotgun (WGS) entry which is preliminary data.</text>
</comment>
<evidence type="ECO:0000313" key="6">
    <source>
        <dbReference type="Proteomes" id="UP000689195"/>
    </source>
</evidence>
<keyword evidence="6" id="KW-1185">Reference proteome</keyword>
<feature type="domain" description="Spastin/Vps4 C-terminal" evidence="4">
    <location>
        <begin position="332"/>
        <end position="383"/>
    </location>
</feature>
<reference evidence="5" key="1">
    <citation type="submission" date="2021-01" db="EMBL/GenBank/DDBJ databases">
        <authorList>
            <consortium name="Genoscope - CEA"/>
            <person name="William W."/>
        </authorList>
    </citation>
    <scope>NUCLEOTIDE SEQUENCE</scope>
</reference>
<dbReference type="Pfam" id="PF09336">
    <property type="entry name" value="Vps4_C"/>
    <property type="match status" value="1"/>
</dbReference>
<dbReference type="OrthoDB" id="8803010at2759"/>
<accession>A0A8S1SR32</accession>
<dbReference type="GO" id="GO:0016197">
    <property type="term" value="P:endosomal transport"/>
    <property type="evidence" value="ECO:0007669"/>
    <property type="project" value="TreeGrafter"/>
</dbReference>
<keyword evidence="1" id="KW-0547">Nucleotide-binding</keyword>
<evidence type="ECO:0000256" key="2">
    <source>
        <dbReference type="ARBA" id="ARBA00022840"/>
    </source>
</evidence>
<dbReference type="InterPro" id="IPR050304">
    <property type="entry name" value="MT-severing_AAA_ATPase"/>
</dbReference>
<dbReference type="PANTHER" id="PTHR23074:SF83">
    <property type="entry name" value="VACUOLAR PROTEIN SORTING-ASSOCIATED PROTEIN 4A"/>
    <property type="match status" value="1"/>
</dbReference>
<keyword evidence="2" id="KW-0067">ATP-binding</keyword>
<sequence length="385" mass="45426">MNQSELNQQLGYAFQLIQTGKKEFFSGFDQAAKIAAYEKMNFGYELIINYKNELNDQIPFSIYDLEIEEYKKQLIKLKQLLLLHNQQNKDEISDISQKLPFEMDFILVNEKLNIQEDQILQLPSIKNIMKEIALPFRFPQIFQNNYHLFDKILIYGPPNSGKKYLIKYCTSVANATLITLSISQLINKQFDKPSCYIKQIFNFAKQKQPSILLIYDLDQISHQNLNIDRTNLNIFVELLIELDKQRRSDSLTFQIIGITSYPWNLDPPVRRRFAKRIYVPLPNHEQIVDLLKQKLSNMKINITQEQFVQLTNLFEGYTCCDISNILQMSYDQAVNINKQNIKIKVECTENIVKYDDILHVLKKYKKTISQNYINKLEEWKATFDD</sequence>
<evidence type="ECO:0000259" key="4">
    <source>
        <dbReference type="Pfam" id="PF09336"/>
    </source>
</evidence>
<feature type="domain" description="ATPase AAA-type core" evidence="3">
    <location>
        <begin position="152"/>
        <end position="281"/>
    </location>
</feature>
<evidence type="ECO:0000256" key="1">
    <source>
        <dbReference type="ARBA" id="ARBA00022741"/>
    </source>
</evidence>
<name>A0A8S1SR32_9CILI</name>
<proteinExistence type="predicted"/>
<organism evidence="5 6">
    <name type="scientific">Paramecium pentaurelia</name>
    <dbReference type="NCBI Taxonomy" id="43138"/>
    <lineage>
        <taxon>Eukaryota</taxon>
        <taxon>Sar</taxon>
        <taxon>Alveolata</taxon>
        <taxon>Ciliophora</taxon>
        <taxon>Intramacronucleata</taxon>
        <taxon>Oligohymenophorea</taxon>
        <taxon>Peniculida</taxon>
        <taxon>Parameciidae</taxon>
        <taxon>Paramecium</taxon>
    </lineage>
</organism>
<dbReference type="GO" id="GO:0005524">
    <property type="term" value="F:ATP binding"/>
    <property type="evidence" value="ECO:0007669"/>
    <property type="project" value="UniProtKB-KW"/>
</dbReference>
<dbReference type="GO" id="GO:0007033">
    <property type="term" value="P:vacuole organization"/>
    <property type="evidence" value="ECO:0007669"/>
    <property type="project" value="TreeGrafter"/>
</dbReference>
<dbReference type="PANTHER" id="PTHR23074">
    <property type="entry name" value="AAA DOMAIN-CONTAINING"/>
    <property type="match status" value="1"/>
</dbReference>
<evidence type="ECO:0000259" key="3">
    <source>
        <dbReference type="Pfam" id="PF00004"/>
    </source>
</evidence>
<gene>
    <name evidence="5" type="ORF">PPENT_87.1.T0090370</name>
</gene>
<dbReference type="GO" id="GO:0016887">
    <property type="term" value="F:ATP hydrolysis activity"/>
    <property type="evidence" value="ECO:0007669"/>
    <property type="project" value="InterPro"/>
</dbReference>
<dbReference type="Proteomes" id="UP000689195">
    <property type="component" value="Unassembled WGS sequence"/>
</dbReference>
<dbReference type="InterPro" id="IPR003959">
    <property type="entry name" value="ATPase_AAA_core"/>
</dbReference>
<protein>
    <recommendedName>
        <fullName evidence="7">AAA+ ATPase domain-containing protein</fullName>
    </recommendedName>
</protein>
<dbReference type="InterPro" id="IPR015415">
    <property type="entry name" value="Spast_Vps4_C"/>
</dbReference>
<dbReference type="Pfam" id="PF00004">
    <property type="entry name" value="AAA"/>
    <property type="match status" value="1"/>
</dbReference>
<dbReference type="EMBL" id="CAJJDO010000009">
    <property type="protein sequence ID" value="CAD8140964.1"/>
    <property type="molecule type" value="Genomic_DNA"/>
</dbReference>